<proteinExistence type="inferred from homology"/>
<evidence type="ECO:0000256" key="6">
    <source>
        <dbReference type="PIRSR" id="PIRSR610300-51"/>
    </source>
</evidence>
<dbReference type="GO" id="GO:0008198">
    <property type="term" value="F:ferrous iron binding"/>
    <property type="evidence" value="ECO:0007669"/>
    <property type="project" value="TreeGrafter"/>
</dbReference>
<dbReference type="STRING" id="1271860.SAMN05216174_103132"/>
<dbReference type="Proteomes" id="UP000199501">
    <property type="component" value="Unassembled WGS sequence"/>
</dbReference>
<dbReference type="AlphaFoldDB" id="A0A1G6N0R3"/>
<evidence type="ECO:0000256" key="3">
    <source>
        <dbReference type="ARBA" id="ARBA00022964"/>
    </source>
</evidence>
<gene>
    <name evidence="7" type="ORF">SAMN05216174_103132</name>
</gene>
<dbReference type="CDD" id="cd10548">
    <property type="entry name" value="cupin_CDO"/>
    <property type="match status" value="1"/>
</dbReference>
<dbReference type="InterPro" id="IPR010300">
    <property type="entry name" value="CDO_1"/>
</dbReference>
<dbReference type="EMBL" id="FMZZ01000003">
    <property type="protein sequence ID" value="SDC61410.1"/>
    <property type="molecule type" value="Genomic_DNA"/>
</dbReference>
<protein>
    <submittedName>
        <fullName evidence="7">Cysteine dioxygenase type I</fullName>
    </submittedName>
</protein>
<dbReference type="PANTHER" id="PTHR12918:SF1">
    <property type="entry name" value="CYSTEINE DIOXYGENASE TYPE 1"/>
    <property type="match status" value="1"/>
</dbReference>
<dbReference type="OrthoDB" id="4217976at2"/>
<dbReference type="Gene3D" id="2.60.120.10">
    <property type="entry name" value="Jelly Rolls"/>
    <property type="match status" value="1"/>
</dbReference>
<dbReference type="GO" id="GO:0016702">
    <property type="term" value="F:oxidoreductase activity, acting on single donors with incorporation of molecular oxygen, incorporation of two atoms of oxygen"/>
    <property type="evidence" value="ECO:0007669"/>
    <property type="project" value="InterPro"/>
</dbReference>
<dbReference type="InterPro" id="IPR014710">
    <property type="entry name" value="RmlC-like_jellyroll"/>
</dbReference>
<feature type="binding site" evidence="6">
    <location>
        <position position="134"/>
    </location>
    <ligand>
        <name>Fe cation</name>
        <dbReference type="ChEBI" id="CHEBI:24875"/>
        <note>catalytic</note>
    </ligand>
</feature>
<sequence length="180" mass="19868">MTTSTTNLDIHPRLDVPRLRTLLAPRDPLWAPTELRDLTSSVVEELRPTLIETVRFSSPRRWWTRLALTAEIELWLLSWLPGQGTAPHDHGGASGAFTVLLGALAETYRYPSGPIRNQLHTTGASLGFGQGRAHQVQNLSATRAASVHAYSPPLVPTREYASLRDVPDDIPALPIPRSVR</sequence>
<dbReference type="RefSeq" id="WP_091449424.1">
    <property type="nucleotide sequence ID" value="NZ_FMZZ01000003.1"/>
</dbReference>
<feature type="binding site" evidence="6">
    <location>
        <position position="90"/>
    </location>
    <ligand>
        <name>Fe cation</name>
        <dbReference type="ChEBI" id="CHEBI:24875"/>
        <note>catalytic</note>
    </ligand>
</feature>
<evidence type="ECO:0000256" key="5">
    <source>
        <dbReference type="ARBA" id="ARBA00023004"/>
    </source>
</evidence>
<evidence type="ECO:0000313" key="8">
    <source>
        <dbReference type="Proteomes" id="UP000199501"/>
    </source>
</evidence>
<keyword evidence="2 6" id="KW-0479">Metal-binding</keyword>
<evidence type="ECO:0000256" key="4">
    <source>
        <dbReference type="ARBA" id="ARBA00023002"/>
    </source>
</evidence>
<evidence type="ECO:0000313" key="7">
    <source>
        <dbReference type="EMBL" id="SDC61410.1"/>
    </source>
</evidence>
<keyword evidence="3 7" id="KW-0223">Dioxygenase</keyword>
<accession>A0A1G6N0R3</accession>
<keyword evidence="5 6" id="KW-0408">Iron</keyword>
<keyword evidence="8" id="KW-1185">Reference proteome</keyword>
<name>A0A1G6N0R3_9PSEU</name>
<comment type="similarity">
    <text evidence="1">Belongs to the cysteine dioxygenase family.</text>
</comment>
<dbReference type="Pfam" id="PF05995">
    <property type="entry name" value="CDO_I"/>
    <property type="match status" value="1"/>
</dbReference>
<feature type="binding site" evidence="6">
    <location>
        <position position="88"/>
    </location>
    <ligand>
        <name>Fe cation</name>
        <dbReference type="ChEBI" id="CHEBI:24875"/>
        <note>catalytic</note>
    </ligand>
</feature>
<evidence type="ECO:0000256" key="2">
    <source>
        <dbReference type="ARBA" id="ARBA00022723"/>
    </source>
</evidence>
<reference evidence="8" key="1">
    <citation type="submission" date="2016-10" db="EMBL/GenBank/DDBJ databases">
        <authorList>
            <person name="Varghese N."/>
            <person name="Submissions S."/>
        </authorList>
    </citation>
    <scope>NUCLEOTIDE SEQUENCE [LARGE SCALE GENOMIC DNA]</scope>
    <source>
        <strain evidence="8">IBRC-M 10403</strain>
    </source>
</reference>
<keyword evidence="4" id="KW-0560">Oxidoreductase</keyword>
<organism evidence="7 8">
    <name type="scientific">Actinokineospora iranica</name>
    <dbReference type="NCBI Taxonomy" id="1271860"/>
    <lineage>
        <taxon>Bacteria</taxon>
        <taxon>Bacillati</taxon>
        <taxon>Actinomycetota</taxon>
        <taxon>Actinomycetes</taxon>
        <taxon>Pseudonocardiales</taxon>
        <taxon>Pseudonocardiaceae</taxon>
        <taxon>Actinokineospora</taxon>
    </lineage>
</organism>
<dbReference type="InterPro" id="IPR011051">
    <property type="entry name" value="RmlC_Cupin_sf"/>
</dbReference>
<dbReference type="SUPFAM" id="SSF51182">
    <property type="entry name" value="RmlC-like cupins"/>
    <property type="match status" value="1"/>
</dbReference>
<evidence type="ECO:0000256" key="1">
    <source>
        <dbReference type="ARBA" id="ARBA00006622"/>
    </source>
</evidence>
<dbReference type="PANTHER" id="PTHR12918">
    <property type="entry name" value="CYSTEINE DIOXYGENASE"/>
    <property type="match status" value="1"/>
</dbReference>